<feature type="binding site" evidence="4">
    <location>
        <position position="71"/>
    </location>
    <ligand>
        <name>Zn(2+)</name>
        <dbReference type="ChEBI" id="CHEBI:29105"/>
    </ligand>
</feature>
<evidence type="ECO:0000256" key="4">
    <source>
        <dbReference type="PIRSR" id="PIRSR601765-1"/>
    </source>
</evidence>
<comment type="similarity">
    <text evidence="1 5">Belongs to the beta-class carbonic anhydrase family.</text>
</comment>
<feature type="binding site" evidence="4">
    <location>
        <position position="17"/>
    </location>
    <ligand>
        <name>Zn(2+)</name>
        <dbReference type="ChEBI" id="CHEBI:29105"/>
    </ligand>
</feature>
<comment type="cofactor">
    <cofactor evidence="4">
        <name>Zn(2+)</name>
        <dbReference type="ChEBI" id="CHEBI:29105"/>
    </cofactor>
    <text evidence="4">Binds 1 zinc ion per subunit.</text>
</comment>
<dbReference type="AlphaFoldDB" id="A0A6A6GPC4"/>
<feature type="non-terminal residue" evidence="6">
    <location>
        <position position="1"/>
    </location>
</feature>
<gene>
    <name evidence="6" type="ORF">BDZ85DRAFT_228143</name>
</gene>
<keyword evidence="7" id="KW-1185">Reference proteome</keyword>
<evidence type="ECO:0000256" key="1">
    <source>
        <dbReference type="ARBA" id="ARBA00006217"/>
    </source>
</evidence>
<dbReference type="Pfam" id="PF00484">
    <property type="entry name" value="Pro_CA"/>
    <property type="match status" value="1"/>
</dbReference>
<dbReference type="SMART" id="SM00947">
    <property type="entry name" value="Pro_CA"/>
    <property type="match status" value="1"/>
</dbReference>
<evidence type="ECO:0000313" key="7">
    <source>
        <dbReference type="Proteomes" id="UP000799538"/>
    </source>
</evidence>
<sequence>MGHLPAAPTNHVALVTCMDARLLPSHPPALGIEPGTTHIIRNGGGSARDALRSLMASQHCLRTEEILLIKHTDCGFSHFEKDDEVVVKVGEAGEKAREMAEGVEFEVFGSDVEGAVSRDVEFLRGCEGLKHRGKISGWVYETGTGEVRRVC</sequence>
<keyword evidence="5" id="KW-0456">Lyase</keyword>
<dbReference type="PANTHER" id="PTHR43175">
    <property type="entry name" value="CARBONIC ANHYDRASE"/>
    <property type="match status" value="1"/>
</dbReference>
<organism evidence="6 7">
    <name type="scientific">Elsinoe ampelina</name>
    <dbReference type="NCBI Taxonomy" id="302913"/>
    <lineage>
        <taxon>Eukaryota</taxon>
        <taxon>Fungi</taxon>
        <taxon>Dikarya</taxon>
        <taxon>Ascomycota</taxon>
        <taxon>Pezizomycotina</taxon>
        <taxon>Dothideomycetes</taxon>
        <taxon>Dothideomycetidae</taxon>
        <taxon>Myriangiales</taxon>
        <taxon>Elsinoaceae</taxon>
        <taxon>Elsinoe</taxon>
    </lineage>
</organism>
<reference evidence="7" key="1">
    <citation type="journal article" date="2020" name="Stud. Mycol.">
        <title>101 Dothideomycetes genomes: A test case for predicting lifestyles and emergence of pathogens.</title>
        <authorList>
            <person name="Haridas S."/>
            <person name="Albert R."/>
            <person name="Binder M."/>
            <person name="Bloem J."/>
            <person name="LaButti K."/>
            <person name="Salamov A."/>
            <person name="Andreopoulos B."/>
            <person name="Baker S."/>
            <person name="Barry K."/>
            <person name="Bills G."/>
            <person name="Bluhm B."/>
            <person name="Cannon C."/>
            <person name="Castanera R."/>
            <person name="Culley D."/>
            <person name="Daum C."/>
            <person name="Ezra D."/>
            <person name="Gonzalez J."/>
            <person name="Henrissat B."/>
            <person name="Kuo A."/>
            <person name="Liang C."/>
            <person name="Lipzen A."/>
            <person name="Lutzoni F."/>
            <person name="Magnuson J."/>
            <person name="Mondo S."/>
            <person name="Nolan M."/>
            <person name="Ohm R."/>
            <person name="Pangilinan J."/>
            <person name="Park H.-J."/>
            <person name="Ramirez L."/>
            <person name="Alfaro M."/>
            <person name="Sun H."/>
            <person name="Tritt A."/>
            <person name="Yoshinaga Y."/>
            <person name="Zwiers L.-H."/>
            <person name="Turgeon B."/>
            <person name="Goodwin S."/>
            <person name="Spatafora J."/>
            <person name="Crous P."/>
            <person name="Grigoriev I."/>
        </authorList>
    </citation>
    <scope>NUCLEOTIDE SEQUENCE [LARGE SCALE GENOMIC DNA]</scope>
    <source>
        <strain evidence="7">CECT 20119</strain>
    </source>
</reference>
<dbReference type="CDD" id="cd03379">
    <property type="entry name" value="beta_CA_cladeD"/>
    <property type="match status" value="1"/>
</dbReference>
<comment type="catalytic activity">
    <reaction evidence="5">
        <text>hydrogencarbonate + H(+) = CO2 + H2O</text>
        <dbReference type="Rhea" id="RHEA:10748"/>
        <dbReference type="ChEBI" id="CHEBI:15377"/>
        <dbReference type="ChEBI" id="CHEBI:15378"/>
        <dbReference type="ChEBI" id="CHEBI:16526"/>
        <dbReference type="ChEBI" id="CHEBI:17544"/>
        <dbReference type="EC" id="4.2.1.1"/>
    </reaction>
</comment>
<dbReference type="InterPro" id="IPR036874">
    <property type="entry name" value="Carbonic_anhydrase_sf"/>
</dbReference>
<dbReference type="EC" id="4.2.1.1" evidence="5"/>
<evidence type="ECO:0000256" key="3">
    <source>
        <dbReference type="ARBA" id="ARBA00022833"/>
    </source>
</evidence>
<feature type="binding site" evidence="4">
    <location>
        <position position="74"/>
    </location>
    <ligand>
        <name>Zn(2+)</name>
        <dbReference type="ChEBI" id="CHEBI:29105"/>
    </ligand>
</feature>
<keyword evidence="2 4" id="KW-0479">Metal-binding</keyword>
<name>A0A6A6GPC4_9PEZI</name>
<accession>A0A6A6GPC4</accession>
<dbReference type="Gene3D" id="3.40.1050.10">
    <property type="entry name" value="Carbonic anhydrase"/>
    <property type="match status" value="1"/>
</dbReference>
<dbReference type="PANTHER" id="PTHR43175:SF3">
    <property type="entry name" value="CARBON DISULFIDE HYDROLASE"/>
    <property type="match status" value="1"/>
</dbReference>
<evidence type="ECO:0000256" key="5">
    <source>
        <dbReference type="RuleBase" id="RU003956"/>
    </source>
</evidence>
<protein>
    <recommendedName>
        <fullName evidence="5">Carbonic anhydrase</fullName>
        <ecNumber evidence="5">4.2.1.1</ecNumber>
    </recommendedName>
    <alternativeName>
        <fullName evidence="5">Carbonate dehydratase</fullName>
    </alternativeName>
</protein>
<evidence type="ECO:0000256" key="2">
    <source>
        <dbReference type="ARBA" id="ARBA00022723"/>
    </source>
</evidence>
<dbReference type="SUPFAM" id="SSF53056">
    <property type="entry name" value="beta-carbonic anhydrase, cab"/>
    <property type="match status" value="1"/>
</dbReference>
<dbReference type="GO" id="GO:0004089">
    <property type="term" value="F:carbonate dehydratase activity"/>
    <property type="evidence" value="ECO:0007669"/>
    <property type="project" value="UniProtKB-UniRule"/>
</dbReference>
<proteinExistence type="inferred from homology"/>
<comment type="function">
    <text evidence="5">Reversible hydration of carbon dioxide.</text>
</comment>
<dbReference type="EMBL" id="ML992501">
    <property type="protein sequence ID" value="KAF2227595.1"/>
    <property type="molecule type" value="Genomic_DNA"/>
</dbReference>
<dbReference type="GO" id="GO:0008270">
    <property type="term" value="F:zinc ion binding"/>
    <property type="evidence" value="ECO:0007669"/>
    <property type="project" value="UniProtKB-UniRule"/>
</dbReference>
<feature type="binding site" evidence="4">
    <location>
        <position position="19"/>
    </location>
    <ligand>
        <name>Zn(2+)</name>
        <dbReference type="ChEBI" id="CHEBI:29105"/>
    </ligand>
</feature>
<dbReference type="InterPro" id="IPR001765">
    <property type="entry name" value="Carbonic_anhydrase"/>
</dbReference>
<evidence type="ECO:0000313" key="6">
    <source>
        <dbReference type="EMBL" id="KAF2227595.1"/>
    </source>
</evidence>
<dbReference type="OrthoDB" id="10248475at2759"/>
<dbReference type="Proteomes" id="UP000799538">
    <property type="component" value="Unassembled WGS sequence"/>
</dbReference>
<keyword evidence="3 4" id="KW-0862">Zinc</keyword>